<dbReference type="NCBIfam" id="TIGR01524">
    <property type="entry name" value="ATPase-IIIB_Mg"/>
    <property type="match status" value="1"/>
</dbReference>
<sequence length="1161" mass="128328">MSKKLKNNLKFIFITITIGIVLYEGRMELASIRAAEIGSVLKSLPMKKIIFFMAGGLLTVAISYIREIIISRELSIELKGIKVFKIAFISNAINNISGGFSSAGVRMLFYSKEGVPAKEAAYYNILAVASFSTGLSALIWTALLNLKNIRLIFERYEYVLIAVAVLILYTPLFFMINKFKWLKKKLLGKIGDEEIDYSLLKNLFMSSILEWTVSAMFFSAISLYFSPHSSFMDIFSIFIVSSAVGVASLVPGAIGTFDVTLLLGMSLINVDTHNAIVSLIMFRLFYHIIPVAVALVLTGSLFLERLKSKRRTLSIGGITMTDKDSIKYWSIPLEKVLKYLGSHESGLTSEEAKIRLEKDGYNSLEKQNKTSQLMLFTSQFKNPIIVILLIATVISWVTGEWIDALIILLIVLASSIMSFLQEYSASNAIEELRAKVQATSIVVRDKKPLSIPSSEVVSGDIVNLSTGSLIPADGILLKSDDFFVNQSILTGESLPVRKQEGTAVEVSSIEERKNCVFMGTNVQSGNAVMLVVKTGQDTEFGQIAKKLSLRSPETEFEKGVRHFGYLLTQIMLILTLSVFAINVIFKRPAIESLLFSVALAVGITPQLLPAIISITLSKGSRTMAKEGVIVRRLAAIENFGSMDVLCTDKTGTLTEGVIKLDDTVDISGNHSEAVFRLAYINAAMQSGMVNSLDSTITSSRAMDIGNIKKIGEIPFDFTRERLSVIVGEEDECTMIVKGAFSKVLEICSHFEIEGVQRKMDDSTLKEIHSLYSDWSNSGIRVLGVAKKPVSIKTDYVVEDEKDMIFKGFILLIDHPKPDVANTIEDLQSKGVSLRVITGDNKLIAMHTAESVGLKITGVITGSELISLSDEALWSKVESVNLFAEVDPNQKERIILALKKNSHVVGYMGDGINDVPALHAADVSISVDNAVDVAKESADFVLMENSLKVLKRGIELGRTTFTNTLKYILVTTSANFGNMFSMAGLSLFLPFLPLLPKQILMINFLSDFPAIMIANDSVDRDMLDKPRKWDIRFIRSFMFTFGIISSIFDYLTFAVLFIGFKAQQEVFQSSWFVLSILTELLILIVMRTQKPFFKSKPAPSLLYASIIVGAISIALPYTPIGGLLSLSPISPTILASLIVIAFLYILVTEIAKRYFYRIHNKD</sequence>
<keyword evidence="12" id="KW-0460">Magnesium</keyword>
<dbReference type="Pfam" id="PF00689">
    <property type="entry name" value="Cation_ATPase_C"/>
    <property type="match status" value="1"/>
</dbReference>
<evidence type="ECO:0000313" key="20">
    <source>
        <dbReference type="EMBL" id="OHW63419.1"/>
    </source>
</evidence>
<dbReference type="Pfam" id="PF00690">
    <property type="entry name" value="Cation_ATPase_N"/>
    <property type="match status" value="1"/>
</dbReference>
<keyword evidence="21" id="KW-1185">Reference proteome</keyword>
<dbReference type="InterPro" id="IPR006068">
    <property type="entry name" value="ATPase_P-typ_cation-transptr_C"/>
</dbReference>
<comment type="catalytic activity">
    <reaction evidence="17">
        <text>Mg(2+)(out) + ATP + H2O = Mg(2+)(in) + ADP + phosphate + H(+)</text>
        <dbReference type="Rhea" id="RHEA:10260"/>
        <dbReference type="ChEBI" id="CHEBI:15377"/>
        <dbReference type="ChEBI" id="CHEBI:15378"/>
        <dbReference type="ChEBI" id="CHEBI:18420"/>
        <dbReference type="ChEBI" id="CHEBI:30616"/>
        <dbReference type="ChEBI" id="CHEBI:43474"/>
        <dbReference type="ChEBI" id="CHEBI:456216"/>
        <dbReference type="EC" id="7.2.2.14"/>
    </reaction>
</comment>
<feature type="transmembrane region" description="Helical" evidence="18">
    <location>
        <begin position="966"/>
        <end position="991"/>
    </location>
</feature>
<dbReference type="SFLD" id="SFLDG00002">
    <property type="entry name" value="C1.7:_P-type_atpase_like"/>
    <property type="match status" value="1"/>
</dbReference>
<dbReference type="EMBL" id="MKIE01000001">
    <property type="protein sequence ID" value="OHW63419.1"/>
    <property type="molecule type" value="Genomic_DNA"/>
</dbReference>
<keyword evidence="13" id="KW-1278">Translocase</keyword>
<evidence type="ECO:0000256" key="13">
    <source>
        <dbReference type="ARBA" id="ARBA00022967"/>
    </source>
</evidence>
<keyword evidence="11" id="KW-0067">ATP-binding</keyword>
<protein>
    <recommendedName>
        <fullName evidence="5">Magnesium-transporting ATPase, P-type 1</fullName>
        <ecNumber evidence="4">7.2.2.14</ecNumber>
    </recommendedName>
    <alternativeName>
        <fullName evidence="16">Mg(2+) transport ATPase, P-type 1</fullName>
    </alternativeName>
</protein>
<feature type="transmembrane region" description="Helical" evidence="18">
    <location>
        <begin position="1097"/>
        <end position="1116"/>
    </location>
</feature>
<evidence type="ECO:0000313" key="21">
    <source>
        <dbReference type="Proteomes" id="UP000180254"/>
    </source>
</evidence>
<evidence type="ECO:0000256" key="1">
    <source>
        <dbReference type="ARBA" id="ARBA00003954"/>
    </source>
</evidence>
<dbReference type="InterPro" id="IPR022791">
    <property type="entry name" value="L-PG_synthase/AglD"/>
</dbReference>
<organism evidence="20 21">
    <name type="scientific">Andreesenia angusta</name>
    <dbReference type="NCBI Taxonomy" id="39480"/>
    <lineage>
        <taxon>Bacteria</taxon>
        <taxon>Bacillati</taxon>
        <taxon>Bacillota</taxon>
        <taxon>Tissierellia</taxon>
        <taxon>Tissierellales</taxon>
        <taxon>Gottschalkiaceae</taxon>
        <taxon>Andreesenia</taxon>
    </lineage>
</organism>
<evidence type="ECO:0000256" key="15">
    <source>
        <dbReference type="ARBA" id="ARBA00023136"/>
    </source>
</evidence>
<evidence type="ECO:0000256" key="11">
    <source>
        <dbReference type="ARBA" id="ARBA00022840"/>
    </source>
</evidence>
<dbReference type="GO" id="GO:0005524">
    <property type="term" value="F:ATP binding"/>
    <property type="evidence" value="ECO:0007669"/>
    <property type="project" value="UniProtKB-KW"/>
</dbReference>
<feature type="transmembrane region" description="Helical" evidence="18">
    <location>
        <begin position="284"/>
        <end position="303"/>
    </location>
</feature>
<dbReference type="Gene3D" id="3.40.1110.10">
    <property type="entry name" value="Calcium-transporting ATPase, cytoplasmic domain N"/>
    <property type="match status" value="1"/>
</dbReference>
<evidence type="ECO:0000259" key="19">
    <source>
        <dbReference type="SMART" id="SM00831"/>
    </source>
</evidence>
<feature type="transmembrane region" description="Helical" evidence="18">
    <location>
        <begin position="203"/>
        <end position="225"/>
    </location>
</feature>
<evidence type="ECO:0000256" key="12">
    <source>
        <dbReference type="ARBA" id="ARBA00022842"/>
    </source>
</evidence>
<evidence type="ECO:0000256" key="16">
    <source>
        <dbReference type="ARBA" id="ARBA00029806"/>
    </source>
</evidence>
<evidence type="ECO:0000256" key="9">
    <source>
        <dbReference type="ARBA" id="ARBA00022692"/>
    </source>
</evidence>
<dbReference type="InterPro" id="IPR004014">
    <property type="entry name" value="ATPase_P-typ_cation-transptr_N"/>
</dbReference>
<keyword evidence="9 18" id="KW-0812">Transmembrane</keyword>
<dbReference type="Gene3D" id="1.20.1110.10">
    <property type="entry name" value="Calcium-transporting ATPase, transmembrane domain"/>
    <property type="match status" value="1"/>
</dbReference>
<keyword evidence="20" id="KW-0378">Hydrolase</keyword>
<dbReference type="InterPro" id="IPR018303">
    <property type="entry name" value="ATPase_P-typ_P_site"/>
</dbReference>
<dbReference type="Pfam" id="PF08282">
    <property type="entry name" value="Hydrolase_3"/>
    <property type="match status" value="1"/>
</dbReference>
<dbReference type="PANTHER" id="PTHR42861">
    <property type="entry name" value="CALCIUM-TRANSPORTING ATPASE"/>
    <property type="match status" value="1"/>
</dbReference>
<feature type="transmembrane region" description="Helical" evidence="18">
    <location>
        <begin position="121"/>
        <end position="146"/>
    </location>
</feature>
<gene>
    <name evidence="20" type="primary">mgtA</name>
    <name evidence="20" type="ORF">EUAN_02830</name>
</gene>
<feature type="transmembrane region" description="Helical" evidence="18">
    <location>
        <begin position="86"/>
        <end position="109"/>
    </location>
</feature>
<evidence type="ECO:0000256" key="4">
    <source>
        <dbReference type="ARBA" id="ARBA00012786"/>
    </source>
</evidence>
<dbReference type="AlphaFoldDB" id="A0A1S1VC94"/>
<feature type="transmembrane region" description="Helical" evidence="18">
    <location>
        <begin position="1035"/>
        <end position="1059"/>
    </location>
</feature>
<dbReference type="InterPro" id="IPR023214">
    <property type="entry name" value="HAD_sf"/>
</dbReference>
<dbReference type="Gene3D" id="2.70.150.10">
    <property type="entry name" value="Calcium-transporting ATPase, cytoplasmic transduction domain A"/>
    <property type="match status" value="1"/>
</dbReference>
<feature type="transmembrane region" description="Helical" evidence="18">
    <location>
        <begin position="1128"/>
        <end position="1146"/>
    </location>
</feature>
<dbReference type="Proteomes" id="UP000180254">
    <property type="component" value="Unassembled WGS sequence"/>
</dbReference>
<keyword evidence="7" id="KW-0997">Cell inner membrane</keyword>
<dbReference type="SMART" id="SM00831">
    <property type="entry name" value="Cation_ATPase_N"/>
    <property type="match status" value="1"/>
</dbReference>
<dbReference type="InterPro" id="IPR023298">
    <property type="entry name" value="ATPase_P-typ_TM_dom_sf"/>
</dbReference>
<evidence type="ECO:0000256" key="14">
    <source>
        <dbReference type="ARBA" id="ARBA00022989"/>
    </source>
</evidence>
<dbReference type="InterPro" id="IPR023299">
    <property type="entry name" value="ATPase_P-typ_cyto_dom_N"/>
</dbReference>
<evidence type="ECO:0000256" key="7">
    <source>
        <dbReference type="ARBA" id="ARBA00022519"/>
    </source>
</evidence>
<dbReference type="PROSITE" id="PS00154">
    <property type="entry name" value="ATPASE_E1_E2"/>
    <property type="match status" value="1"/>
</dbReference>
<dbReference type="InterPro" id="IPR044492">
    <property type="entry name" value="P_typ_ATPase_HD_dom"/>
</dbReference>
<feature type="transmembrane region" description="Helical" evidence="18">
    <location>
        <begin position="563"/>
        <end position="585"/>
    </location>
</feature>
<proteinExistence type="inferred from homology"/>
<feature type="transmembrane region" description="Helical" evidence="18">
    <location>
        <begin position="1065"/>
        <end position="1085"/>
    </location>
</feature>
<keyword evidence="8" id="KW-0597">Phosphoprotein</keyword>
<accession>A0A1S1VC94</accession>
<keyword evidence="6" id="KW-1003">Cell membrane</keyword>
<dbReference type="InterPro" id="IPR008250">
    <property type="entry name" value="ATPase_P-typ_transduc_dom_A_sf"/>
</dbReference>
<evidence type="ECO:0000256" key="3">
    <source>
        <dbReference type="ARBA" id="ARBA00008746"/>
    </source>
</evidence>
<dbReference type="Pfam" id="PF00122">
    <property type="entry name" value="E1-E2_ATPase"/>
    <property type="match status" value="1"/>
</dbReference>
<dbReference type="InterPro" id="IPR059000">
    <property type="entry name" value="ATPase_P-type_domA"/>
</dbReference>
<dbReference type="SFLD" id="SFLDS00003">
    <property type="entry name" value="Haloacid_Dehalogenase"/>
    <property type="match status" value="1"/>
</dbReference>
<dbReference type="NCBIfam" id="TIGR01494">
    <property type="entry name" value="ATPase_P-type"/>
    <property type="match status" value="2"/>
</dbReference>
<dbReference type="InterPro" id="IPR036412">
    <property type="entry name" value="HAD-like_sf"/>
</dbReference>
<feature type="transmembrane region" description="Helical" evidence="18">
    <location>
        <begin position="401"/>
        <end position="420"/>
    </location>
</feature>
<reference evidence="20 21" key="1">
    <citation type="submission" date="2016-09" db="EMBL/GenBank/DDBJ databases">
        <title>Genome sequence of Eubacterium angustum.</title>
        <authorList>
            <person name="Poehlein A."/>
            <person name="Daniel R."/>
        </authorList>
    </citation>
    <scope>NUCLEOTIDE SEQUENCE [LARGE SCALE GENOMIC DNA]</scope>
    <source>
        <strain evidence="20 21">DSM 1989</strain>
    </source>
</reference>
<keyword evidence="15 18" id="KW-0472">Membrane</keyword>
<feature type="transmembrane region" description="Helical" evidence="18">
    <location>
        <begin position="373"/>
        <end position="395"/>
    </location>
</feature>
<dbReference type="SUPFAM" id="SSF81665">
    <property type="entry name" value="Calcium ATPase, transmembrane domain M"/>
    <property type="match status" value="1"/>
</dbReference>
<dbReference type="GO" id="GO:0016887">
    <property type="term" value="F:ATP hydrolysis activity"/>
    <property type="evidence" value="ECO:0007669"/>
    <property type="project" value="InterPro"/>
</dbReference>
<comment type="subcellular location">
    <subcellularLocation>
        <location evidence="2">Cell inner membrane</location>
        <topology evidence="2">Multi-pass membrane protein</topology>
    </subcellularLocation>
</comment>
<keyword evidence="10" id="KW-0547">Nucleotide-binding</keyword>
<dbReference type="SUPFAM" id="SSF56784">
    <property type="entry name" value="HAD-like"/>
    <property type="match status" value="1"/>
</dbReference>
<dbReference type="Pfam" id="PF13246">
    <property type="entry name" value="Cation_ATPase"/>
    <property type="match status" value="1"/>
</dbReference>
<dbReference type="SUPFAM" id="SSF81653">
    <property type="entry name" value="Calcium ATPase, transduction domain A"/>
    <property type="match status" value="1"/>
</dbReference>
<dbReference type="InterPro" id="IPR006415">
    <property type="entry name" value="P-type_ATPase_IIIB"/>
</dbReference>
<dbReference type="SFLD" id="SFLDF00027">
    <property type="entry name" value="p-type_atpase"/>
    <property type="match status" value="1"/>
</dbReference>
<evidence type="ECO:0000256" key="10">
    <source>
        <dbReference type="ARBA" id="ARBA00022741"/>
    </source>
</evidence>
<dbReference type="PRINTS" id="PR01836">
    <property type="entry name" value="MGATPASE"/>
</dbReference>
<dbReference type="InterPro" id="IPR001757">
    <property type="entry name" value="P_typ_ATPase"/>
</dbReference>
<dbReference type="Pfam" id="PF03706">
    <property type="entry name" value="LPG_synthase_TM"/>
    <property type="match status" value="1"/>
</dbReference>
<feature type="domain" description="Cation-transporting P-type ATPase N-terminal" evidence="19">
    <location>
        <begin position="327"/>
        <end position="400"/>
    </location>
</feature>
<evidence type="ECO:0000256" key="2">
    <source>
        <dbReference type="ARBA" id="ARBA00004429"/>
    </source>
</evidence>
<evidence type="ECO:0000256" key="8">
    <source>
        <dbReference type="ARBA" id="ARBA00022553"/>
    </source>
</evidence>
<evidence type="ECO:0000256" key="5">
    <source>
        <dbReference type="ARBA" id="ARBA00013555"/>
    </source>
</evidence>
<comment type="function">
    <text evidence="1">Mediates magnesium influx to the cytosol.</text>
</comment>
<feature type="transmembrane region" description="Helical" evidence="18">
    <location>
        <begin position="997"/>
        <end position="1014"/>
    </location>
</feature>
<comment type="similarity">
    <text evidence="3">Belongs to the cation transport ATPase (P-type) (TC 3.A.3) family. Type IIIB subfamily.</text>
</comment>
<dbReference type="EC" id="7.2.2.14" evidence="4"/>
<feature type="transmembrane region" description="Helical" evidence="18">
    <location>
        <begin position="158"/>
        <end position="176"/>
    </location>
</feature>
<feature type="transmembrane region" description="Helical" evidence="18">
    <location>
        <begin position="597"/>
        <end position="616"/>
    </location>
</feature>
<feature type="transmembrane region" description="Helical" evidence="18">
    <location>
        <begin position="237"/>
        <end position="264"/>
    </location>
</feature>
<dbReference type="GO" id="GO:0005886">
    <property type="term" value="C:plasma membrane"/>
    <property type="evidence" value="ECO:0007669"/>
    <property type="project" value="UniProtKB-SubCell"/>
</dbReference>
<comment type="caution">
    <text evidence="20">The sequence shown here is derived from an EMBL/GenBank/DDBJ whole genome shotgun (WGS) entry which is preliminary data.</text>
</comment>
<name>A0A1S1VC94_9FIRM</name>
<dbReference type="Gene3D" id="3.40.50.1000">
    <property type="entry name" value="HAD superfamily/HAD-like"/>
    <property type="match status" value="1"/>
</dbReference>
<dbReference type="GO" id="GO:0015444">
    <property type="term" value="F:P-type magnesium transporter activity"/>
    <property type="evidence" value="ECO:0007669"/>
    <property type="project" value="UniProtKB-EC"/>
</dbReference>
<keyword evidence="14 18" id="KW-1133">Transmembrane helix</keyword>
<evidence type="ECO:0000256" key="17">
    <source>
        <dbReference type="ARBA" id="ARBA00047295"/>
    </source>
</evidence>
<evidence type="ECO:0000256" key="18">
    <source>
        <dbReference type="SAM" id="Phobius"/>
    </source>
</evidence>
<feature type="transmembrane region" description="Helical" evidence="18">
    <location>
        <begin position="44"/>
        <end position="65"/>
    </location>
</feature>
<dbReference type="STRING" id="39480.EUAN_02830"/>
<evidence type="ECO:0000256" key="6">
    <source>
        <dbReference type="ARBA" id="ARBA00022475"/>
    </source>
</evidence>